<keyword evidence="1" id="KW-0597">Phosphoprotein</keyword>
<dbReference type="AlphaFoldDB" id="A0A1M5DWK4"/>
<dbReference type="Gene3D" id="3.40.720.10">
    <property type="entry name" value="Alkaline Phosphatase, subunit A"/>
    <property type="match status" value="1"/>
</dbReference>
<dbReference type="GO" id="GO:0046872">
    <property type="term" value="F:metal ion binding"/>
    <property type="evidence" value="ECO:0007669"/>
    <property type="project" value="UniProtKB-KW"/>
</dbReference>
<dbReference type="Pfam" id="PF07833">
    <property type="entry name" value="Cu_amine_oxidN1"/>
    <property type="match status" value="1"/>
</dbReference>
<dbReference type="InterPro" id="IPR001952">
    <property type="entry name" value="Alkaline_phosphatase"/>
</dbReference>
<comment type="cofactor">
    <cofactor evidence="3">
        <name>Mg(2+)</name>
        <dbReference type="ChEBI" id="CHEBI:18420"/>
    </cofactor>
    <text evidence="3">Binds 1 Mg(2+) ion.</text>
</comment>
<dbReference type="RefSeq" id="WP_073167619.1">
    <property type="nucleotide sequence ID" value="NZ_FQUW01000057.1"/>
</dbReference>
<dbReference type="CDD" id="cd16012">
    <property type="entry name" value="ALP"/>
    <property type="match status" value="1"/>
</dbReference>
<feature type="domain" description="Copper amine oxidase-like N-terminal" evidence="5">
    <location>
        <begin position="463"/>
        <end position="536"/>
    </location>
</feature>
<organism evidence="6 7">
    <name type="scientific">Desulfofundulus australicus DSM 11792</name>
    <dbReference type="NCBI Taxonomy" id="1121425"/>
    <lineage>
        <taxon>Bacteria</taxon>
        <taxon>Bacillati</taxon>
        <taxon>Bacillota</taxon>
        <taxon>Clostridia</taxon>
        <taxon>Eubacteriales</taxon>
        <taxon>Peptococcaceae</taxon>
        <taxon>Desulfofundulus</taxon>
    </lineage>
</organism>
<dbReference type="PRINTS" id="PR00113">
    <property type="entry name" value="ALKPHPHTASE"/>
</dbReference>
<comment type="cofactor">
    <cofactor evidence="3">
        <name>Zn(2+)</name>
        <dbReference type="ChEBI" id="CHEBI:29105"/>
    </cofactor>
    <text evidence="3">Binds 2 Zn(2+) ions.</text>
</comment>
<feature type="binding site" evidence="3">
    <location>
        <position position="320"/>
    </location>
    <ligand>
        <name>Zn(2+)</name>
        <dbReference type="ChEBI" id="CHEBI:29105"/>
        <label>2</label>
    </ligand>
</feature>
<feature type="binding site" evidence="3">
    <location>
        <position position="273"/>
    </location>
    <ligand>
        <name>Mg(2+)</name>
        <dbReference type="ChEBI" id="CHEBI:18420"/>
    </ligand>
</feature>
<name>A0A1M5DWK4_9FIRM</name>
<evidence type="ECO:0000259" key="5">
    <source>
        <dbReference type="Pfam" id="PF07833"/>
    </source>
</evidence>
<feature type="binding site" evidence="3">
    <location>
        <position position="153"/>
    </location>
    <ligand>
        <name>Mg(2+)</name>
        <dbReference type="ChEBI" id="CHEBI:18420"/>
    </ligand>
</feature>
<dbReference type="InterPro" id="IPR036582">
    <property type="entry name" value="Mao_N_sf"/>
</dbReference>
<evidence type="ECO:0000256" key="3">
    <source>
        <dbReference type="PIRSR" id="PIRSR601952-2"/>
    </source>
</evidence>
<dbReference type="EMBL" id="FQUW01000057">
    <property type="protein sequence ID" value="SHF71339.1"/>
    <property type="molecule type" value="Genomic_DNA"/>
</dbReference>
<evidence type="ECO:0000256" key="2">
    <source>
        <dbReference type="PIRSR" id="PIRSR601952-1"/>
    </source>
</evidence>
<dbReference type="PANTHER" id="PTHR11596:SF5">
    <property type="entry name" value="ALKALINE PHOSPHATASE"/>
    <property type="match status" value="1"/>
</dbReference>
<feature type="binding site" evidence="3">
    <location>
        <position position="420"/>
    </location>
    <ligand>
        <name>Zn(2+)</name>
        <dbReference type="ChEBI" id="CHEBI:29105"/>
        <label>2</label>
    </ligand>
</feature>
<accession>A0A1M5DWK4</accession>
<evidence type="ECO:0000256" key="1">
    <source>
        <dbReference type="ARBA" id="ARBA00022553"/>
    </source>
</evidence>
<dbReference type="SMART" id="SM00098">
    <property type="entry name" value="alkPPc"/>
    <property type="match status" value="1"/>
</dbReference>
<dbReference type="InterPro" id="IPR012854">
    <property type="entry name" value="Cu_amine_oxidase-like_N"/>
</dbReference>
<dbReference type="Gene3D" id="1.10.60.40">
    <property type="match status" value="1"/>
</dbReference>
<feature type="binding site" evidence="3">
    <location>
        <position position="151"/>
    </location>
    <ligand>
        <name>Mg(2+)</name>
        <dbReference type="ChEBI" id="CHEBI:18420"/>
    </ligand>
</feature>
<dbReference type="SUPFAM" id="SSF53649">
    <property type="entry name" value="Alkaline phosphatase-like"/>
    <property type="match status" value="1"/>
</dbReference>
<evidence type="ECO:0000256" key="4">
    <source>
        <dbReference type="RuleBase" id="RU003946"/>
    </source>
</evidence>
<evidence type="ECO:0000313" key="7">
    <source>
        <dbReference type="Proteomes" id="UP000184196"/>
    </source>
</evidence>
<comment type="similarity">
    <text evidence="4">Belongs to the alkaline phosphatase family.</text>
</comment>
<feature type="binding site" evidence="3">
    <location>
        <position position="44"/>
    </location>
    <ligand>
        <name>Zn(2+)</name>
        <dbReference type="ChEBI" id="CHEBI:29105"/>
        <label>2</label>
    </ligand>
</feature>
<dbReference type="Proteomes" id="UP000184196">
    <property type="component" value="Unassembled WGS sequence"/>
</dbReference>
<sequence>MTKTMKRIPAILVIVLLLLVSVSVPLASAASAPAVKNVILMIPDGMSVGGTTLARWYKGGTPLAMDEMACGLVRTYSSDAAIADSAPAATAFSTGFKSRTGYVAVLPDVADMPGLQPIARGDEKKPVATILEAAKLAGKATGLVVTCEIPHATPAAFSAHYPDRNNYDDILEQQVYSGLDVVLGGGSKYLTPEVRKDREDLIKVIKDLGYDYVTTPEALRKSTSNKLWGMFAPKDLSYDFDRDPAKQPSLAEMTSKAIEVLSKDKDGFFLMVEGSKIDWAAHANDPVGVISDILVFDNAVKVALDFAKKDKHTVVIAVTDHGNGGITIGDRETSKNYDELPLSTFIEPLKRAKLTGEGVEKKLNADRSNIKEVMATYYGITDLTEDEIKAIKEAKPGRLNYVVGPMISKRAHIGWTTNGHTGEDVVLYVYSPTGDRPTGVIENTDIAKYMERILGLNLQETTKKLFVPAETAFPARGARVEWDDSDPNNPVLVVTRDNDKLKLPVNKNLAEINGKLVKMNGLTVYNGVTTFVPQEALDLMKPLQ</sequence>
<gene>
    <name evidence="6" type="ORF">SAMN02745218_02934</name>
</gene>
<feature type="binding site" evidence="3">
    <location>
        <position position="44"/>
    </location>
    <ligand>
        <name>Mg(2+)</name>
        <dbReference type="ChEBI" id="CHEBI:18420"/>
    </ligand>
</feature>
<dbReference type="OrthoDB" id="9794455at2"/>
<keyword evidence="7" id="KW-1185">Reference proteome</keyword>
<keyword evidence="3" id="KW-0862">Zinc</keyword>
<dbReference type="InterPro" id="IPR017850">
    <property type="entry name" value="Alkaline_phosphatase_core_sf"/>
</dbReference>
<dbReference type="PANTHER" id="PTHR11596">
    <property type="entry name" value="ALKALINE PHOSPHATASE"/>
    <property type="match status" value="1"/>
</dbReference>
<feature type="binding site" evidence="3">
    <location>
        <position position="282"/>
    </location>
    <ligand>
        <name>Zn(2+)</name>
        <dbReference type="ChEBI" id="CHEBI:29105"/>
        <label>2</label>
    </ligand>
</feature>
<protein>
    <submittedName>
        <fullName evidence="6">Alkaline phosphatase</fullName>
    </submittedName>
</protein>
<keyword evidence="3" id="KW-0479">Metal-binding</keyword>
<feature type="active site" description="Phosphoserine intermediate" evidence="2">
    <location>
        <position position="85"/>
    </location>
</feature>
<feature type="binding site" evidence="3">
    <location>
        <position position="321"/>
    </location>
    <ligand>
        <name>Zn(2+)</name>
        <dbReference type="ChEBI" id="CHEBI:29105"/>
        <label>2</label>
    </ligand>
</feature>
<keyword evidence="3" id="KW-0460">Magnesium</keyword>
<feature type="binding site" evidence="3">
    <location>
        <position position="278"/>
    </location>
    <ligand>
        <name>Zn(2+)</name>
        <dbReference type="ChEBI" id="CHEBI:29105"/>
        <label>2</label>
    </ligand>
</feature>
<reference evidence="7" key="1">
    <citation type="submission" date="2016-11" db="EMBL/GenBank/DDBJ databases">
        <authorList>
            <person name="Varghese N."/>
            <person name="Submissions S."/>
        </authorList>
    </citation>
    <scope>NUCLEOTIDE SEQUENCE [LARGE SCALE GENOMIC DNA]</scope>
    <source>
        <strain evidence="7">DSM 11792</strain>
    </source>
</reference>
<dbReference type="Pfam" id="PF00245">
    <property type="entry name" value="Alk_phosphatase"/>
    <property type="match status" value="1"/>
</dbReference>
<dbReference type="GO" id="GO:0004035">
    <property type="term" value="F:alkaline phosphatase activity"/>
    <property type="evidence" value="ECO:0007669"/>
    <property type="project" value="TreeGrafter"/>
</dbReference>
<dbReference type="Gene3D" id="3.30.457.10">
    <property type="entry name" value="Copper amine oxidase-like, N-terminal domain"/>
    <property type="match status" value="1"/>
</dbReference>
<evidence type="ECO:0000313" key="6">
    <source>
        <dbReference type="EMBL" id="SHF71339.1"/>
    </source>
</evidence>
<dbReference type="SUPFAM" id="SSF55383">
    <property type="entry name" value="Copper amine oxidase, domain N"/>
    <property type="match status" value="1"/>
</dbReference>
<proteinExistence type="inferred from homology"/>